<name>A0A9Q8PIB7_PASFU</name>
<evidence type="ECO:0008006" key="9">
    <source>
        <dbReference type="Google" id="ProtNLM"/>
    </source>
</evidence>
<dbReference type="InterPro" id="IPR015943">
    <property type="entry name" value="WD40/YVTN_repeat-like_dom_sf"/>
</dbReference>
<proteinExistence type="predicted"/>
<dbReference type="PANTHER" id="PTHR19865:SF0">
    <property type="entry name" value="U3 SMALL NUCLEOLAR RNA-INTERACTING PROTEIN 2"/>
    <property type="match status" value="1"/>
</dbReference>
<organism evidence="7 8">
    <name type="scientific">Passalora fulva</name>
    <name type="common">Tomato leaf mold</name>
    <name type="synonym">Cladosporium fulvum</name>
    <dbReference type="NCBI Taxonomy" id="5499"/>
    <lineage>
        <taxon>Eukaryota</taxon>
        <taxon>Fungi</taxon>
        <taxon>Dikarya</taxon>
        <taxon>Ascomycota</taxon>
        <taxon>Pezizomycotina</taxon>
        <taxon>Dothideomycetes</taxon>
        <taxon>Dothideomycetidae</taxon>
        <taxon>Mycosphaerellales</taxon>
        <taxon>Mycosphaerellaceae</taxon>
        <taxon>Fulvia</taxon>
    </lineage>
</organism>
<evidence type="ECO:0000256" key="6">
    <source>
        <dbReference type="SAM" id="MobiDB-lite"/>
    </source>
</evidence>
<keyword evidence="8" id="KW-1185">Reference proteome</keyword>
<evidence type="ECO:0000256" key="4">
    <source>
        <dbReference type="ARBA" id="ARBA00023242"/>
    </source>
</evidence>
<dbReference type="SMART" id="SM00320">
    <property type="entry name" value="WD40"/>
    <property type="match status" value="6"/>
</dbReference>
<feature type="region of interest" description="Disordered" evidence="6">
    <location>
        <begin position="347"/>
        <end position="376"/>
    </location>
</feature>
<sequence>MSSFFTLPASQKKRKRAQDDSAPRAKGKSAPKARATRDESISGSDVSDDEGPVRGGDVEVESSDDEEEFFHEDPNDKRIRLAEQYLKNTRKEVEEEVGFDAKDVDEENLRRRMGDRLKEDTAETRGKLYRWIAQEFDWSKAERGQARHHQKTVTGVAISGEHAYTVGKDAVLVKWRLPSSDRSLNKFGEVPSRKPQKVLASTKFGKNTNSTDAEHHTMAILCVAASQDGKFVATGGADKKLIVWDAATLKPLRVFPSPGQRGHRDAIIGLSFRRGTNQLYSASKDRTINTYSLDELSYVETLFGHQDGVVDVSALATETCVTVGARDRTARFWKIVEESQLVFRGGGAPKRDRYAKSNDSGIDMAEEEPPHEGSTDRVACIDNETFVTGSDNGSISLWNINKKKAVHVYALAHGMDPPLPLEEVSAEVDPPEEARTKPQPRWITALRAIPYSDTFVSGSWDGYLRVWKISTDKRRIEAVGRIGSTDLSVEELLRQEELDSAALSNDALNAMIDGSEKHSRINGIINDLAIADRGERAKDGVVVVAAVGKEPRLGRWREMKDATNCVALFDIPRKVLDGETSSDTLDVLPNGGHDDFAGFD</sequence>
<keyword evidence="4" id="KW-0539">Nucleus</keyword>
<evidence type="ECO:0000256" key="3">
    <source>
        <dbReference type="ARBA" id="ARBA00022737"/>
    </source>
</evidence>
<accession>A0A9Q8PIB7</accession>
<feature type="repeat" description="WD" evidence="5">
    <location>
        <begin position="382"/>
        <end position="408"/>
    </location>
</feature>
<dbReference type="PROSITE" id="PS50294">
    <property type="entry name" value="WD_REPEATS_REGION"/>
    <property type="match status" value="1"/>
</dbReference>
<dbReference type="InterPro" id="IPR036322">
    <property type="entry name" value="WD40_repeat_dom_sf"/>
</dbReference>
<keyword evidence="3" id="KW-0677">Repeat</keyword>
<dbReference type="PANTHER" id="PTHR19865">
    <property type="entry name" value="U3 SMALL NUCLEOLAR RNA INTERACTING PROTEIN 2"/>
    <property type="match status" value="1"/>
</dbReference>
<dbReference type="PROSITE" id="PS50082">
    <property type="entry name" value="WD_REPEATS_2"/>
    <property type="match status" value="5"/>
</dbReference>
<evidence type="ECO:0000313" key="7">
    <source>
        <dbReference type="EMBL" id="UJO22957.1"/>
    </source>
</evidence>
<dbReference type="OMA" id="CSLRIWK"/>
<dbReference type="OrthoDB" id="189968at2759"/>
<dbReference type="RefSeq" id="XP_047767323.1">
    <property type="nucleotide sequence ID" value="XM_047911315.1"/>
</dbReference>
<feature type="repeat" description="WD" evidence="5">
    <location>
        <begin position="302"/>
        <end position="343"/>
    </location>
</feature>
<feature type="repeat" description="WD" evidence="5">
    <location>
        <begin position="436"/>
        <end position="477"/>
    </location>
</feature>
<evidence type="ECO:0000256" key="2">
    <source>
        <dbReference type="ARBA" id="ARBA00022574"/>
    </source>
</evidence>
<dbReference type="Gene3D" id="2.130.10.10">
    <property type="entry name" value="YVTN repeat-like/Quinoprotein amine dehydrogenase"/>
    <property type="match status" value="1"/>
</dbReference>
<keyword evidence="2 5" id="KW-0853">WD repeat</keyword>
<dbReference type="GeneID" id="71992045"/>
<feature type="compositionally biased region" description="Acidic residues" evidence="6">
    <location>
        <begin position="58"/>
        <end position="70"/>
    </location>
</feature>
<dbReference type="Pfam" id="PF00400">
    <property type="entry name" value="WD40"/>
    <property type="match status" value="4"/>
</dbReference>
<evidence type="ECO:0000256" key="5">
    <source>
        <dbReference type="PROSITE-ProRule" id="PRU00221"/>
    </source>
</evidence>
<dbReference type="AlphaFoldDB" id="A0A9Q8PIB7"/>
<dbReference type="InterPro" id="IPR039241">
    <property type="entry name" value="Rrp9-like"/>
</dbReference>
<evidence type="ECO:0000256" key="1">
    <source>
        <dbReference type="ARBA" id="ARBA00004123"/>
    </source>
</evidence>
<reference evidence="7" key="2">
    <citation type="journal article" date="2022" name="Microb. Genom.">
        <title>A chromosome-scale genome assembly of the tomato pathogen Cladosporium fulvum reveals a compartmentalized genome architecture and the presence of a dispensable chromosome.</title>
        <authorList>
            <person name="Zaccaron A.Z."/>
            <person name="Chen L.H."/>
            <person name="Samaras A."/>
            <person name="Stergiopoulos I."/>
        </authorList>
    </citation>
    <scope>NUCLEOTIDE SEQUENCE</scope>
    <source>
        <strain evidence="7">Race5_Kim</strain>
    </source>
</reference>
<dbReference type="EMBL" id="CP090172">
    <property type="protein sequence ID" value="UJO22957.1"/>
    <property type="molecule type" value="Genomic_DNA"/>
</dbReference>
<feature type="repeat" description="WD" evidence="5">
    <location>
        <begin position="213"/>
        <end position="254"/>
    </location>
</feature>
<gene>
    <name evidence="7" type="ORF">CLAFUR5_12167</name>
</gene>
<dbReference type="InterPro" id="IPR001680">
    <property type="entry name" value="WD40_rpt"/>
</dbReference>
<dbReference type="GO" id="GO:0032040">
    <property type="term" value="C:small-subunit processome"/>
    <property type="evidence" value="ECO:0007669"/>
    <property type="project" value="TreeGrafter"/>
</dbReference>
<dbReference type="Proteomes" id="UP000756132">
    <property type="component" value="Chromosome 10"/>
</dbReference>
<dbReference type="GO" id="GO:0034511">
    <property type="term" value="F:U3 snoRNA binding"/>
    <property type="evidence" value="ECO:0007669"/>
    <property type="project" value="InterPro"/>
</dbReference>
<feature type="repeat" description="WD" evidence="5">
    <location>
        <begin position="260"/>
        <end position="301"/>
    </location>
</feature>
<comment type="subcellular location">
    <subcellularLocation>
        <location evidence="1">Nucleus</location>
    </subcellularLocation>
</comment>
<protein>
    <recommendedName>
        <fullName evidence="9">WD40 repeat-like protein</fullName>
    </recommendedName>
</protein>
<dbReference type="SUPFAM" id="SSF50978">
    <property type="entry name" value="WD40 repeat-like"/>
    <property type="match status" value="1"/>
</dbReference>
<feature type="region of interest" description="Disordered" evidence="6">
    <location>
        <begin position="1"/>
        <end position="75"/>
    </location>
</feature>
<evidence type="ECO:0000313" key="8">
    <source>
        <dbReference type="Proteomes" id="UP000756132"/>
    </source>
</evidence>
<reference evidence="7" key="1">
    <citation type="submission" date="2021-12" db="EMBL/GenBank/DDBJ databases">
        <authorList>
            <person name="Zaccaron A."/>
            <person name="Stergiopoulos I."/>
        </authorList>
    </citation>
    <scope>NUCLEOTIDE SEQUENCE</scope>
    <source>
        <strain evidence="7">Race5_Kim</strain>
    </source>
</reference>
<dbReference type="KEGG" id="ffu:CLAFUR5_12167"/>